<evidence type="ECO:0000313" key="3">
    <source>
        <dbReference type="Proteomes" id="UP001407347"/>
    </source>
</evidence>
<evidence type="ECO:0000259" key="1">
    <source>
        <dbReference type="Pfam" id="PF10074"/>
    </source>
</evidence>
<dbReference type="RefSeq" id="WP_346013059.1">
    <property type="nucleotide sequence ID" value="NZ_JAQYXP010000002.1"/>
</dbReference>
<dbReference type="EMBL" id="JAQYXP010000002">
    <property type="protein sequence ID" value="MEN3234780.1"/>
    <property type="molecule type" value="Genomic_DNA"/>
</dbReference>
<feature type="domain" description="T6SS Transcription factor RovC-like DNA binding" evidence="1">
    <location>
        <begin position="14"/>
        <end position="86"/>
    </location>
</feature>
<sequence length="91" mass="9996">MGLIVTNAEYLDEPPLGAALTAYDQAHLKLYLRLLDAEADGATWEEVVELLFGLDPAADPDRAAKIHAAHLARAKWMTENGFCELLGPRLH</sequence>
<keyword evidence="3" id="KW-1185">Reference proteome</keyword>
<proteinExistence type="predicted"/>
<comment type="caution">
    <text evidence="2">The sequence shown here is derived from an EMBL/GenBank/DDBJ whole genome shotgun (WGS) entry which is preliminary data.</text>
</comment>
<dbReference type="Proteomes" id="UP001407347">
    <property type="component" value="Unassembled WGS sequence"/>
</dbReference>
<dbReference type="Pfam" id="PF10074">
    <property type="entry name" value="RovC_DNA-bd"/>
    <property type="match status" value="1"/>
</dbReference>
<organism evidence="2 3">
    <name type="scientific">Methylobacterium ajmalii</name>
    <dbReference type="NCBI Taxonomy" id="2738439"/>
    <lineage>
        <taxon>Bacteria</taxon>
        <taxon>Pseudomonadati</taxon>
        <taxon>Pseudomonadota</taxon>
        <taxon>Alphaproteobacteria</taxon>
        <taxon>Hyphomicrobiales</taxon>
        <taxon>Methylobacteriaceae</taxon>
        <taxon>Methylobacterium</taxon>
    </lineage>
</organism>
<protein>
    <submittedName>
        <fullName evidence="2">DUF2285 domain-containing protein</fullName>
    </submittedName>
</protein>
<dbReference type="InterPro" id="IPR018754">
    <property type="entry name" value="RovC-like_DNA-bd"/>
</dbReference>
<reference evidence="2 3" key="1">
    <citation type="journal article" date="2023" name="PLoS ONE">
        <title>Complete genome assembly of Hawai'i environmental nontuberculous mycobacteria reveals unexpected co-isolation with methylobacteria.</title>
        <authorList>
            <person name="Hendrix J."/>
            <person name="Epperson L.E."/>
            <person name="Tong E.I."/>
            <person name="Chan Y.L."/>
            <person name="Hasan N.A."/>
            <person name="Dawrs S.N."/>
            <person name="Norton G.J."/>
            <person name="Virdi R."/>
            <person name="Crooks J.L."/>
            <person name="Chan E.D."/>
            <person name="Honda J.R."/>
            <person name="Strong M."/>
        </authorList>
    </citation>
    <scope>NUCLEOTIDE SEQUENCE [LARGE SCALE GENOMIC DNA]</scope>
    <source>
        <strain evidence="2 3">NJH_HI04-1</strain>
    </source>
</reference>
<evidence type="ECO:0000313" key="2">
    <source>
        <dbReference type="EMBL" id="MEN3234780.1"/>
    </source>
</evidence>
<accession>A0ABU9ZUR8</accession>
<name>A0ABU9ZUR8_9HYPH</name>
<gene>
    <name evidence="2" type="ORF">PUR29_14365</name>
</gene>